<name>I3JKG3_ORENI</name>
<dbReference type="OMA" id="QEGAETH"/>
<feature type="region of interest" description="Disordered" evidence="1">
    <location>
        <begin position="38"/>
        <end position="346"/>
    </location>
</feature>
<reference evidence="3" key="3">
    <citation type="submission" date="2025-09" db="UniProtKB">
        <authorList>
            <consortium name="Ensembl"/>
        </authorList>
    </citation>
    <scope>IDENTIFICATION</scope>
</reference>
<feature type="compositionally biased region" description="Low complexity" evidence="1">
    <location>
        <begin position="155"/>
        <end position="178"/>
    </location>
</feature>
<keyword evidence="4" id="KW-1185">Reference proteome</keyword>
<dbReference type="STRING" id="8128.ENSONIP00000009357"/>
<dbReference type="HOGENOM" id="CLU_072611_0_0_1"/>
<dbReference type="Ensembl" id="ENSONIT00000009363.2">
    <property type="protein sequence ID" value="ENSONIP00000009357.2"/>
    <property type="gene ID" value="ENSONIG00000007426.2"/>
</dbReference>
<dbReference type="AlphaFoldDB" id="I3JKG3"/>
<feature type="compositionally biased region" description="Basic and acidic residues" evidence="1">
    <location>
        <begin position="253"/>
        <end position="269"/>
    </location>
</feature>
<dbReference type="Proteomes" id="UP000005207">
    <property type="component" value="Linkage group LG10"/>
</dbReference>
<evidence type="ECO:0000259" key="2">
    <source>
        <dbReference type="Pfam" id="PF15255"/>
    </source>
</evidence>
<gene>
    <name evidence="3" type="primary">dub</name>
</gene>
<protein>
    <submittedName>
        <fullName evidence="3">CapZ-interacting protein</fullName>
    </submittedName>
</protein>
<reference evidence="3" key="2">
    <citation type="submission" date="2025-08" db="UniProtKB">
        <authorList>
            <consortium name="Ensembl"/>
        </authorList>
    </citation>
    <scope>IDENTIFICATION</scope>
</reference>
<dbReference type="Pfam" id="PF15255">
    <property type="entry name" value="CAP-ZIP_m"/>
    <property type="match status" value="1"/>
</dbReference>
<sequence>MEAGLQPSPQHLSAHHLKAAGGTDVLTSVVCRVAVHPAAARRGKIQEQAPSQRSVAELARRFKGAAPPQSPAGNEQEKLVRRRPPRTLQLSKSQGDEQEPPAGGPTSPVKVKRNSGLIEKIQAELVLSPTGPPMKSPGIRMLPLNFPLPSPGSAPPATSVTTSSSATPTSPVASSPVTETEGPASFEEPATVLEGSVLQSINKGRARHSIRRRPPSRRHRTSSSGEVEVKDAADTQLSSPTDPADKTAAGVEQDGKQDGEGDVFKKEDPTDAPLAPEKNQPHKEEEPKSGDGDVKEGEKGSVEGEEEEASSSSSEKKEEEEPSSPVTQKKDLTEDATQTDGKEEEQSEVKYLFIFQCDISAVLCVLCVHVLHR</sequence>
<dbReference type="GeneTree" id="ENSGT00940000173303"/>
<dbReference type="InParanoid" id="I3JKG3"/>
<dbReference type="eggNOG" id="ENOG502SRPU">
    <property type="taxonomic scope" value="Eukaryota"/>
</dbReference>
<accession>I3JKG3</accession>
<organism evidence="3 4">
    <name type="scientific">Oreochromis niloticus</name>
    <name type="common">Nile tilapia</name>
    <name type="synonym">Tilapia nilotica</name>
    <dbReference type="NCBI Taxonomy" id="8128"/>
    <lineage>
        <taxon>Eukaryota</taxon>
        <taxon>Metazoa</taxon>
        <taxon>Chordata</taxon>
        <taxon>Craniata</taxon>
        <taxon>Vertebrata</taxon>
        <taxon>Euteleostomi</taxon>
        <taxon>Actinopterygii</taxon>
        <taxon>Neopterygii</taxon>
        <taxon>Teleostei</taxon>
        <taxon>Neoteleostei</taxon>
        <taxon>Acanthomorphata</taxon>
        <taxon>Ovalentaria</taxon>
        <taxon>Cichlomorphae</taxon>
        <taxon>Cichliformes</taxon>
        <taxon>Cichlidae</taxon>
        <taxon>African cichlids</taxon>
        <taxon>Pseudocrenilabrinae</taxon>
        <taxon>Oreochromini</taxon>
        <taxon>Oreochromis</taxon>
    </lineage>
</organism>
<reference evidence="4" key="1">
    <citation type="submission" date="2012-01" db="EMBL/GenBank/DDBJ databases">
        <title>The Genome Sequence of Oreochromis niloticus (Nile Tilapia).</title>
        <authorList>
            <consortium name="Broad Institute Genome Assembly Team"/>
            <consortium name="Broad Institute Sequencing Platform"/>
            <person name="Di Palma F."/>
            <person name="Johnson J."/>
            <person name="Lander E.S."/>
            <person name="Lindblad-Toh K."/>
        </authorList>
    </citation>
    <scope>NUCLEOTIDE SEQUENCE [LARGE SCALE GENOMIC DNA]</scope>
</reference>
<feature type="domain" description="FAM21/CAPZIP" evidence="2">
    <location>
        <begin position="107"/>
        <end position="243"/>
    </location>
</feature>
<evidence type="ECO:0000256" key="1">
    <source>
        <dbReference type="SAM" id="MobiDB-lite"/>
    </source>
</evidence>
<proteinExistence type="predicted"/>
<dbReference type="InterPro" id="IPR029341">
    <property type="entry name" value="FAM21/CAPZIP"/>
</dbReference>
<feature type="compositionally biased region" description="Basic and acidic residues" evidence="1">
    <location>
        <begin position="279"/>
        <end position="302"/>
    </location>
</feature>
<evidence type="ECO:0000313" key="4">
    <source>
        <dbReference type="Proteomes" id="UP000005207"/>
    </source>
</evidence>
<feature type="compositionally biased region" description="Basic residues" evidence="1">
    <location>
        <begin position="204"/>
        <end position="221"/>
    </location>
</feature>
<evidence type="ECO:0000313" key="3">
    <source>
        <dbReference type="Ensembl" id="ENSONIP00000009357.2"/>
    </source>
</evidence>